<evidence type="ECO:0000313" key="2">
    <source>
        <dbReference type="Proteomes" id="UP000724672"/>
    </source>
</evidence>
<proteinExistence type="predicted"/>
<accession>A0A942Z8Q9</accession>
<dbReference type="AlphaFoldDB" id="A0A942Z8Q9"/>
<sequence>MNSKLELIFKNQQDRKTRISIDEPRADLTEVEIQTAMNSIIAENIFNTSGGDLVAISGARVVTTDIQEFEV</sequence>
<comment type="caution">
    <text evidence="1">The sequence shown here is derived from an EMBL/GenBank/DDBJ whole genome shotgun (WGS) entry which is preliminary data.</text>
</comment>
<evidence type="ECO:0000313" key="1">
    <source>
        <dbReference type="EMBL" id="MBS4538160.1"/>
    </source>
</evidence>
<dbReference type="RefSeq" id="WP_203366080.1">
    <property type="nucleotide sequence ID" value="NZ_WSFT01000028.1"/>
</dbReference>
<keyword evidence="2" id="KW-1185">Reference proteome</keyword>
<dbReference type="Proteomes" id="UP000724672">
    <property type="component" value="Unassembled WGS sequence"/>
</dbReference>
<dbReference type="EMBL" id="WSFT01000028">
    <property type="protein sequence ID" value="MBS4538160.1"/>
    <property type="molecule type" value="Genomic_DNA"/>
</dbReference>
<name>A0A942Z8Q9_9FIRM</name>
<gene>
    <name evidence="1" type="ORF">GOQ27_06780</name>
</gene>
<protein>
    <submittedName>
        <fullName evidence="1">DUF2922 domain-containing protein</fullName>
    </submittedName>
</protein>
<dbReference type="Pfam" id="PF11148">
    <property type="entry name" value="DUF2922"/>
    <property type="match status" value="1"/>
</dbReference>
<dbReference type="InterPro" id="IPR021321">
    <property type="entry name" value="DUF2922"/>
</dbReference>
<reference evidence="1" key="1">
    <citation type="submission" date="2019-12" db="EMBL/GenBank/DDBJ databases">
        <title>Clostridiaceae gen. nov. sp. nov., isolated from sediment in Xinjiang, China.</title>
        <authorList>
            <person name="Zhang R."/>
        </authorList>
    </citation>
    <scope>NUCLEOTIDE SEQUENCE</scope>
    <source>
        <strain evidence="1">D2Q-11</strain>
    </source>
</reference>
<organism evidence="1 2">
    <name type="scientific">Anaeromonas frigoriresistens</name>
    <dbReference type="NCBI Taxonomy" id="2683708"/>
    <lineage>
        <taxon>Bacteria</taxon>
        <taxon>Bacillati</taxon>
        <taxon>Bacillota</taxon>
        <taxon>Tissierellia</taxon>
        <taxon>Tissierellales</taxon>
        <taxon>Thermohalobacteraceae</taxon>
        <taxon>Anaeromonas</taxon>
    </lineage>
</organism>